<protein>
    <submittedName>
        <fullName evidence="2">HAD hydrolase, family IB</fullName>
    </submittedName>
</protein>
<gene>
    <name evidence="2" type="ORF">RBATCC27255_00325</name>
</gene>
<keyword evidence="1" id="KW-0472">Membrane</keyword>
<keyword evidence="1" id="KW-0812">Transmembrane</keyword>
<feature type="transmembrane region" description="Helical" evidence="1">
    <location>
        <begin position="30"/>
        <end position="47"/>
    </location>
</feature>
<evidence type="ECO:0000313" key="3">
    <source>
        <dbReference type="Proteomes" id="UP000233425"/>
    </source>
</evidence>
<comment type="caution">
    <text evidence="2">The sequence shown here is derived from an EMBL/GenBank/DDBJ whole genome shotgun (WGS) entry which is preliminary data.</text>
</comment>
<dbReference type="GO" id="GO:0016787">
    <property type="term" value="F:hydrolase activity"/>
    <property type="evidence" value="ECO:0007669"/>
    <property type="project" value="UniProtKB-KW"/>
</dbReference>
<dbReference type="InterPro" id="IPR023214">
    <property type="entry name" value="HAD_sf"/>
</dbReference>
<organism evidence="2 3">
    <name type="scientific">Ruminococcus bromii</name>
    <dbReference type="NCBI Taxonomy" id="40518"/>
    <lineage>
        <taxon>Bacteria</taxon>
        <taxon>Bacillati</taxon>
        <taxon>Bacillota</taxon>
        <taxon>Clostridia</taxon>
        <taxon>Eubacteriales</taxon>
        <taxon>Oscillospiraceae</taxon>
        <taxon>Ruminococcus</taxon>
    </lineage>
</organism>
<dbReference type="Proteomes" id="UP000233425">
    <property type="component" value="Unassembled WGS sequence"/>
</dbReference>
<sequence length="188" mass="21977">MNAYDFDKTVYYGDSTADFYLFCLKRHKKIITLAPSLFGAFLKFYVFKKGTKTEFKEKMYRFLAFCDTEKDVKDFWKEYIGNIKPFYLEQKKDDDVIISASPEFLLKPVCERLKIKNLIASKVNMQSGKYTGVNCHGKEKVKRFYEAFPNGKIDSFYSDSYSDSPLAEIADKAFMVDGDKIESWIFIK</sequence>
<dbReference type="EMBL" id="NNSR01000026">
    <property type="protein sequence ID" value="PKD32377.1"/>
    <property type="molecule type" value="Genomic_DNA"/>
</dbReference>
<keyword evidence="3" id="KW-1185">Reference proteome</keyword>
<dbReference type="InterPro" id="IPR036412">
    <property type="entry name" value="HAD-like_sf"/>
</dbReference>
<dbReference type="SUPFAM" id="SSF56784">
    <property type="entry name" value="HAD-like"/>
    <property type="match status" value="1"/>
</dbReference>
<evidence type="ECO:0000256" key="1">
    <source>
        <dbReference type="SAM" id="Phobius"/>
    </source>
</evidence>
<keyword evidence="2" id="KW-0378">Hydrolase</keyword>
<keyword evidence="1" id="KW-1133">Transmembrane helix</keyword>
<dbReference type="Gene3D" id="1.20.1440.100">
    <property type="entry name" value="SG protein - dephosphorylation function"/>
    <property type="match status" value="1"/>
</dbReference>
<dbReference type="Pfam" id="PF12710">
    <property type="entry name" value="HAD"/>
    <property type="match status" value="1"/>
</dbReference>
<dbReference type="RefSeq" id="WP_101028451.1">
    <property type="nucleotide sequence ID" value="NZ_CABMMZ010000026.1"/>
</dbReference>
<name>A0A2N0UZE6_9FIRM</name>
<reference evidence="2" key="1">
    <citation type="journal article" date="2018" name="Environ. Microbiol.">
        <title>Sporulation capability and amylosome conservation among diverse human colonic and rumen isolates of the keystone starch-degrader Ruminococcus bromii.</title>
        <authorList>
            <person name="Mukhopadhya I."/>
            <person name="Morais S."/>
            <person name="Laverde-Gomez J."/>
            <person name="Sheridan P.O."/>
            <person name="Walker A.W."/>
            <person name="Kelly W."/>
            <person name="Klieve A.V."/>
            <person name="Ouwerkerk D."/>
            <person name="Duncan S.H."/>
            <person name="Louis P."/>
            <person name="Koropatkin N."/>
            <person name="Cockburn D."/>
            <person name="Kibler R."/>
            <person name="Cooper P.J."/>
            <person name="Sandoval C."/>
            <person name="Crost E."/>
            <person name="Juge N."/>
            <person name="Bayer E.A."/>
            <person name="Flint H.J."/>
        </authorList>
    </citation>
    <scope>NUCLEOTIDE SEQUENCE [LARGE SCALE GENOMIC DNA]</scope>
    <source>
        <strain evidence="2">ATCC 27255</strain>
    </source>
</reference>
<proteinExistence type="predicted"/>
<evidence type="ECO:0000313" key="2">
    <source>
        <dbReference type="EMBL" id="PKD32377.1"/>
    </source>
</evidence>
<accession>A0A2N0UZE6</accession>
<dbReference type="AlphaFoldDB" id="A0A2N0UZE6"/>
<dbReference type="NCBIfam" id="TIGR01488">
    <property type="entry name" value="HAD-SF-IB"/>
    <property type="match status" value="1"/>
</dbReference>
<dbReference type="Gene3D" id="3.40.50.1000">
    <property type="entry name" value="HAD superfamily/HAD-like"/>
    <property type="match status" value="1"/>
</dbReference>